<organism evidence="1 2">
    <name type="scientific">Vitis vinifera</name>
    <name type="common">Grape</name>
    <dbReference type="NCBI Taxonomy" id="29760"/>
    <lineage>
        <taxon>Eukaryota</taxon>
        <taxon>Viridiplantae</taxon>
        <taxon>Streptophyta</taxon>
        <taxon>Embryophyta</taxon>
        <taxon>Tracheophyta</taxon>
        <taxon>Spermatophyta</taxon>
        <taxon>Magnoliopsida</taxon>
        <taxon>eudicotyledons</taxon>
        <taxon>Gunneridae</taxon>
        <taxon>Pentapetalae</taxon>
        <taxon>rosids</taxon>
        <taxon>Vitales</taxon>
        <taxon>Vitaceae</taxon>
        <taxon>Viteae</taxon>
        <taxon>Vitis</taxon>
    </lineage>
</organism>
<dbReference type="Proteomes" id="UP001227230">
    <property type="component" value="Chromosome 16"/>
</dbReference>
<evidence type="ECO:0000313" key="2">
    <source>
        <dbReference type="Proteomes" id="UP001227230"/>
    </source>
</evidence>
<protein>
    <submittedName>
        <fullName evidence="1">Uncharacterized protein</fullName>
    </submittedName>
</protein>
<dbReference type="SUPFAM" id="SSF52047">
    <property type="entry name" value="RNI-like"/>
    <property type="match status" value="1"/>
</dbReference>
<proteinExistence type="predicted"/>
<evidence type="ECO:0000313" key="1">
    <source>
        <dbReference type="EMBL" id="WKA06485.1"/>
    </source>
</evidence>
<accession>A0ABY9DGC6</accession>
<gene>
    <name evidence="1" type="ORF">VitviT2T_024382</name>
</gene>
<sequence length="68" mass="7123">MVQLELKGCGGLSEAFINCPMLTSLDASFCSKLKDDCLSATAASCPFIESLILMSCPSVAQFLNPACS</sequence>
<reference evidence="1 2" key="1">
    <citation type="journal article" date="2023" name="Hortic Res">
        <title>The complete reference genome for grapevine (Vitis vinifera L.) genetics and breeding.</title>
        <authorList>
            <person name="Shi X."/>
            <person name="Cao S."/>
            <person name="Wang X."/>
            <person name="Huang S."/>
            <person name="Wang Y."/>
            <person name="Liu Z."/>
            <person name="Liu W."/>
            <person name="Leng X."/>
            <person name="Peng Y."/>
            <person name="Wang N."/>
            <person name="Wang Y."/>
            <person name="Ma Z."/>
            <person name="Xu X."/>
            <person name="Zhang F."/>
            <person name="Xue H."/>
            <person name="Zhong H."/>
            <person name="Wang Y."/>
            <person name="Zhang K."/>
            <person name="Velt A."/>
            <person name="Avia K."/>
            <person name="Holtgrawe D."/>
            <person name="Grimplet J."/>
            <person name="Matus J.T."/>
            <person name="Ware D."/>
            <person name="Wu X."/>
            <person name="Wang H."/>
            <person name="Liu C."/>
            <person name="Fang Y."/>
            <person name="Rustenholz C."/>
            <person name="Cheng Z."/>
            <person name="Xiao H."/>
            <person name="Zhou Y."/>
        </authorList>
    </citation>
    <scope>NUCLEOTIDE SEQUENCE [LARGE SCALE GENOMIC DNA]</scope>
    <source>
        <strain evidence="2">cv. Pinot noir / PN40024</strain>
        <tissue evidence="1">Leaf</tissue>
    </source>
</reference>
<keyword evidence="2" id="KW-1185">Reference proteome</keyword>
<dbReference type="EMBL" id="CP126663">
    <property type="protein sequence ID" value="WKA06485.1"/>
    <property type="molecule type" value="Genomic_DNA"/>
</dbReference>
<dbReference type="InterPro" id="IPR032675">
    <property type="entry name" value="LRR_dom_sf"/>
</dbReference>
<dbReference type="Gene3D" id="3.80.10.10">
    <property type="entry name" value="Ribonuclease Inhibitor"/>
    <property type="match status" value="1"/>
</dbReference>
<name>A0ABY9DGC6_VITVI</name>